<feature type="non-terminal residue" evidence="1">
    <location>
        <position position="1"/>
    </location>
</feature>
<keyword evidence="2" id="KW-1185">Reference proteome</keyword>
<name>A0AAQ3P3J5_VIGMU</name>
<proteinExistence type="predicted"/>
<dbReference type="EMBL" id="CP144699">
    <property type="protein sequence ID" value="WVZ20211.1"/>
    <property type="molecule type" value="Genomic_DNA"/>
</dbReference>
<organism evidence="1 2">
    <name type="scientific">Vigna mungo</name>
    <name type="common">Black gram</name>
    <name type="synonym">Phaseolus mungo</name>
    <dbReference type="NCBI Taxonomy" id="3915"/>
    <lineage>
        <taxon>Eukaryota</taxon>
        <taxon>Viridiplantae</taxon>
        <taxon>Streptophyta</taxon>
        <taxon>Embryophyta</taxon>
        <taxon>Tracheophyta</taxon>
        <taxon>Spermatophyta</taxon>
        <taxon>Magnoliopsida</taxon>
        <taxon>eudicotyledons</taxon>
        <taxon>Gunneridae</taxon>
        <taxon>Pentapetalae</taxon>
        <taxon>rosids</taxon>
        <taxon>fabids</taxon>
        <taxon>Fabales</taxon>
        <taxon>Fabaceae</taxon>
        <taxon>Papilionoideae</taxon>
        <taxon>50 kb inversion clade</taxon>
        <taxon>NPAAA clade</taxon>
        <taxon>indigoferoid/millettioid clade</taxon>
        <taxon>Phaseoleae</taxon>
        <taxon>Vigna</taxon>
    </lineage>
</organism>
<sequence length="156" mass="17745">LLESSAPGARLPASCRSCDFRSETSLFLIKLNIRSVLDVKISHHNQKIINLTENNSVINKDSLNTISYVFSNQYQNFTSIIYTLKVCIKCQHGLLTGNFNFERKTTQKAPPRQRYVSCLQLIANSSFKVKNKNLKKEHKKLMHQLNVVNLAPLAIP</sequence>
<accession>A0AAQ3P3J5</accession>
<protein>
    <submittedName>
        <fullName evidence="1">Uncharacterized protein</fullName>
    </submittedName>
</protein>
<dbReference type="AlphaFoldDB" id="A0AAQ3P3J5"/>
<evidence type="ECO:0000313" key="2">
    <source>
        <dbReference type="Proteomes" id="UP001374535"/>
    </source>
</evidence>
<evidence type="ECO:0000313" key="1">
    <source>
        <dbReference type="EMBL" id="WVZ20211.1"/>
    </source>
</evidence>
<gene>
    <name evidence="1" type="ORF">V8G54_007533</name>
</gene>
<dbReference type="Proteomes" id="UP001374535">
    <property type="component" value="Chromosome 2"/>
</dbReference>
<reference evidence="1 2" key="1">
    <citation type="journal article" date="2023" name="Life. Sci Alliance">
        <title>Evolutionary insights into 3D genome organization and epigenetic landscape of Vigna mungo.</title>
        <authorList>
            <person name="Junaid A."/>
            <person name="Singh B."/>
            <person name="Bhatia S."/>
        </authorList>
    </citation>
    <scope>NUCLEOTIDE SEQUENCE [LARGE SCALE GENOMIC DNA]</scope>
    <source>
        <strain evidence="1">Urdbean</strain>
    </source>
</reference>